<feature type="coiled-coil region" evidence="1">
    <location>
        <begin position="579"/>
        <end position="606"/>
    </location>
</feature>
<dbReference type="Gene3D" id="3.30.70.1320">
    <property type="entry name" value="Multidrug efflux transporter AcrB pore domain like"/>
    <property type="match status" value="1"/>
</dbReference>
<feature type="coiled-coil region" evidence="1">
    <location>
        <begin position="688"/>
        <end position="715"/>
    </location>
</feature>
<keyword evidence="2" id="KW-0472">Membrane</keyword>
<sequence length="1061" mass="117370">MKSIARWSVEHRVTVNLLMVFIIIVGVMSLTRMRREVFPYFTLDMVSVLVLYPGASPEEIEEGIVLKVEEKVKSVQGINRIISSAQEGVGKVILELKEDVEDVQKVVDEVKTLVDTIDTFPEDAETPLIQEITIRDEAINIAVYGDVSERNLRRSAEKIRDDLLSLKEISQVNLTGVRDYEISVEISENNLRRYGLTFDQVTAALKSGSLDLPGGGIKTAGGDILIRAKGQRYTGREFEEIPLITLPDGTMVRVGDVAHVLDAFKDTDQKGRFNGKPAALVQVRKTRDEDMIHISRAVHTYIQENEHALPPGIRMAAWADLSLLVQDRIDLLSRNGTQGIILVFISLALFLRIGLAFWVSLGIPISFMGAFCVLYWLGSTINMISLFAFIMTLGILVDDAIIVGENIYAHYERGEPPLKAVIDGMAEVGSPVLMAVSTTVVAFMPLLYISGIMGKFIKILPTAVIIILVFSLFEAFFILPAHLAHSLEKDQLNTRRKKRLNTRLLDSIHQGMQYTIKHIYAPILTWSLKNRYFTLALASGVFVMVLGLVAGQHVPFVLFPKTDSNYLQAQISFPLGTPATITEASIKKIEQAASRLNREFSQTRTDGKDIVLYSFGLVGTIASQGFEGAEIGGHAGQVFLELLPAEERSETALQVVNRWRDLVDEIPGAEKLSFSSLGGHPGGNPIEIQLIGNNFEELKRAAEELKAKIAQYQGTFDITDNFRPGKTEIKLKAKATAYPLGITLADLARQVRQAFYGDEAVRIQRGRDDVKVMVRYSEPERRTLGTIEEMRIRTPKGDEIPFSEVADVIYGRGYSVINRIDRHRQITVVSDLDESVANAEQIIEDLGRNFLPGFVKRYPDIRYGFEGQKKRSNESVSSLFRGFGIAILGIYLLLATQLRSYVQPIVILVALPFGMVGAVLGHLVMGLSLTLLSLFGIVALSGIVVNDSIILLDFINRAIRNGTPIMQAVEQSGKARFRAVVLTSLTTIAGLLPLLLERSFQAQFLIPMAVSITFGLMVATVLTLLFVPTLYLIVTEGTAFLGPFFGLKPRESVPSISGNPT</sequence>
<evidence type="ECO:0000256" key="1">
    <source>
        <dbReference type="SAM" id="Coils"/>
    </source>
</evidence>
<dbReference type="PRINTS" id="PR00702">
    <property type="entry name" value="ACRIFLAVINRP"/>
</dbReference>
<dbReference type="Proteomes" id="UP000650524">
    <property type="component" value="Unassembled WGS sequence"/>
</dbReference>
<dbReference type="SUPFAM" id="SSF82866">
    <property type="entry name" value="Multidrug efflux transporter AcrB transmembrane domain"/>
    <property type="match status" value="2"/>
</dbReference>
<dbReference type="Gene3D" id="3.30.70.1430">
    <property type="entry name" value="Multidrug efflux transporter AcrB pore domain"/>
    <property type="match status" value="2"/>
</dbReference>
<keyword evidence="1" id="KW-0175">Coiled coil</keyword>
<feature type="transmembrane region" description="Helical" evidence="2">
    <location>
        <begin position="878"/>
        <end position="895"/>
    </location>
</feature>
<feature type="transmembrane region" description="Helical" evidence="2">
    <location>
        <begin position="456"/>
        <end position="479"/>
    </location>
</feature>
<feature type="transmembrane region" description="Helical" evidence="2">
    <location>
        <begin position="975"/>
        <end position="996"/>
    </location>
</feature>
<dbReference type="Pfam" id="PF00873">
    <property type="entry name" value="ACR_tran"/>
    <property type="match status" value="1"/>
</dbReference>
<evidence type="ECO:0000313" key="4">
    <source>
        <dbReference type="Proteomes" id="UP000650524"/>
    </source>
</evidence>
<proteinExistence type="predicted"/>
<feature type="transmembrane region" description="Helical" evidence="2">
    <location>
        <begin position="384"/>
        <end position="408"/>
    </location>
</feature>
<evidence type="ECO:0000256" key="2">
    <source>
        <dbReference type="SAM" id="Phobius"/>
    </source>
</evidence>
<accession>A0A8J6MYC2</accession>
<dbReference type="Gene3D" id="3.30.2090.10">
    <property type="entry name" value="Multidrug efflux transporter AcrB TolC docking domain, DN and DC subdomains"/>
    <property type="match status" value="2"/>
</dbReference>
<protein>
    <submittedName>
        <fullName evidence="3">Efflux RND transporter permease subunit</fullName>
    </submittedName>
</protein>
<reference evidence="3 4" key="1">
    <citation type="submission" date="2020-08" db="EMBL/GenBank/DDBJ databases">
        <title>Bridging the membrane lipid divide: bacteria of the FCB group superphylum have the potential to synthesize archaeal ether lipids.</title>
        <authorList>
            <person name="Villanueva L."/>
            <person name="Von Meijenfeldt F.A.B."/>
            <person name="Westbye A.B."/>
            <person name="Yadav S."/>
            <person name="Hopmans E.C."/>
            <person name="Dutilh B.E."/>
            <person name="Sinninghe Damste J.S."/>
        </authorList>
    </citation>
    <scope>NUCLEOTIDE SEQUENCE [LARGE SCALE GENOMIC DNA]</scope>
    <source>
        <strain evidence="3">NIOZ-UU27</strain>
    </source>
</reference>
<feature type="transmembrane region" description="Helical" evidence="2">
    <location>
        <begin position="1008"/>
        <end position="1034"/>
    </location>
</feature>
<dbReference type="PANTHER" id="PTHR32063">
    <property type="match status" value="1"/>
</dbReference>
<feature type="transmembrane region" description="Helical" evidence="2">
    <location>
        <begin position="428"/>
        <end position="449"/>
    </location>
</feature>
<keyword evidence="2" id="KW-0812">Transmembrane</keyword>
<dbReference type="GO" id="GO:0005886">
    <property type="term" value="C:plasma membrane"/>
    <property type="evidence" value="ECO:0007669"/>
    <property type="project" value="TreeGrafter"/>
</dbReference>
<dbReference type="Gene3D" id="3.30.70.1440">
    <property type="entry name" value="Multidrug efflux transporter AcrB pore domain"/>
    <property type="match status" value="1"/>
</dbReference>
<dbReference type="InterPro" id="IPR027463">
    <property type="entry name" value="AcrB_DN_DC_subdom"/>
</dbReference>
<gene>
    <name evidence="3" type="ORF">H8E19_06125</name>
</gene>
<dbReference type="SUPFAM" id="SSF82693">
    <property type="entry name" value="Multidrug efflux transporter AcrB pore domain, PN1, PN2, PC1 and PC2 subdomains"/>
    <property type="match status" value="3"/>
</dbReference>
<keyword evidence="2" id="KW-1133">Transmembrane helix</keyword>
<comment type="caution">
    <text evidence="3">The sequence shown here is derived from an EMBL/GenBank/DDBJ whole genome shotgun (WGS) entry which is preliminary data.</text>
</comment>
<feature type="transmembrane region" description="Helical" evidence="2">
    <location>
        <begin position="331"/>
        <end position="351"/>
    </location>
</feature>
<dbReference type="GO" id="GO:0042910">
    <property type="term" value="F:xenobiotic transmembrane transporter activity"/>
    <property type="evidence" value="ECO:0007669"/>
    <property type="project" value="TreeGrafter"/>
</dbReference>
<dbReference type="PANTHER" id="PTHR32063:SF33">
    <property type="entry name" value="RND SUPERFAMILY EFFLUX PUMP PERMEASE COMPONENT"/>
    <property type="match status" value="1"/>
</dbReference>
<name>A0A8J6MYC2_9DELT</name>
<dbReference type="SUPFAM" id="SSF82714">
    <property type="entry name" value="Multidrug efflux transporter AcrB TolC docking domain, DN and DC subdomains"/>
    <property type="match status" value="2"/>
</dbReference>
<dbReference type="Gene3D" id="1.20.1640.10">
    <property type="entry name" value="Multidrug efflux transporter AcrB transmembrane domain"/>
    <property type="match status" value="2"/>
</dbReference>
<dbReference type="AlphaFoldDB" id="A0A8J6MYC2"/>
<feature type="transmembrane region" description="Helical" evidence="2">
    <location>
        <begin position="931"/>
        <end position="955"/>
    </location>
</feature>
<feature type="transmembrane region" description="Helical" evidence="2">
    <location>
        <begin position="901"/>
        <end position="924"/>
    </location>
</feature>
<feature type="transmembrane region" description="Helical" evidence="2">
    <location>
        <begin position="532"/>
        <end position="551"/>
    </location>
</feature>
<evidence type="ECO:0000313" key="3">
    <source>
        <dbReference type="EMBL" id="MBC8176965.1"/>
    </source>
</evidence>
<feature type="transmembrane region" description="Helical" evidence="2">
    <location>
        <begin position="12"/>
        <end position="31"/>
    </location>
</feature>
<dbReference type="EMBL" id="JACNJD010000178">
    <property type="protein sequence ID" value="MBC8176965.1"/>
    <property type="molecule type" value="Genomic_DNA"/>
</dbReference>
<organism evidence="3 4">
    <name type="scientific">Candidatus Desulfacyla euxinica</name>
    <dbReference type="NCBI Taxonomy" id="2841693"/>
    <lineage>
        <taxon>Bacteria</taxon>
        <taxon>Deltaproteobacteria</taxon>
        <taxon>Candidatus Desulfacyla</taxon>
    </lineage>
</organism>
<dbReference type="InterPro" id="IPR001036">
    <property type="entry name" value="Acrflvin-R"/>
</dbReference>